<evidence type="ECO:0000256" key="3">
    <source>
        <dbReference type="ARBA" id="ARBA00022544"/>
    </source>
</evidence>
<feature type="domain" description="Spore germination protein N-terminal" evidence="10">
    <location>
        <begin position="22"/>
        <end position="187"/>
    </location>
</feature>
<keyword evidence="3" id="KW-0309">Germination</keyword>
<dbReference type="EMBL" id="MBTG01000072">
    <property type="protein sequence ID" value="OPH46792.1"/>
    <property type="molecule type" value="Genomic_DNA"/>
</dbReference>
<dbReference type="AlphaFoldDB" id="A0A1V4H6P3"/>
<feature type="signal peptide" evidence="8">
    <location>
        <begin position="1"/>
        <end position="21"/>
    </location>
</feature>
<evidence type="ECO:0000256" key="1">
    <source>
        <dbReference type="ARBA" id="ARBA00004635"/>
    </source>
</evidence>
<dbReference type="Proteomes" id="UP000190626">
    <property type="component" value="Unassembled WGS sequence"/>
</dbReference>
<dbReference type="GO" id="GO:0009847">
    <property type="term" value="P:spore germination"/>
    <property type="evidence" value="ECO:0007669"/>
    <property type="project" value="InterPro"/>
</dbReference>
<evidence type="ECO:0000256" key="8">
    <source>
        <dbReference type="SAM" id="SignalP"/>
    </source>
</evidence>
<evidence type="ECO:0000256" key="6">
    <source>
        <dbReference type="ARBA" id="ARBA00023139"/>
    </source>
</evidence>
<dbReference type="OrthoDB" id="2694406at2"/>
<keyword evidence="7" id="KW-0449">Lipoprotein</keyword>
<organism evidence="11 12">
    <name type="scientific">Paenibacillus ferrarius</name>
    <dbReference type="NCBI Taxonomy" id="1469647"/>
    <lineage>
        <taxon>Bacteria</taxon>
        <taxon>Bacillati</taxon>
        <taxon>Bacillota</taxon>
        <taxon>Bacilli</taxon>
        <taxon>Bacillales</taxon>
        <taxon>Paenibacillaceae</taxon>
        <taxon>Paenibacillus</taxon>
    </lineage>
</organism>
<dbReference type="InterPro" id="IPR046953">
    <property type="entry name" value="Spore_GerAC-like_C"/>
</dbReference>
<protein>
    <submittedName>
        <fullName evidence="11">Uncharacterized protein</fullName>
    </submittedName>
</protein>
<feature type="domain" description="Spore germination GerAC-like C-terminal" evidence="9">
    <location>
        <begin position="199"/>
        <end position="372"/>
    </location>
</feature>
<dbReference type="InterPro" id="IPR008844">
    <property type="entry name" value="Spore_GerAC-like"/>
</dbReference>
<dbReference type="Pfam" id="PF25198">
    <property type="entry name" value="Spore_GerAC_N"/>
    <property type="match status" value="1"/>
</dbReference>
<accession>A0A1V4H6P3</accession>
<evidence type="ECO:0000259" key="10">
    <source>
        <dbReference type="Pfam" id="PF25198"/>
    </source>
</evidence>
<evidence type="ECO:0000256" key="7">
    <source>
        <dbReference type="ARBA" id="ARBA00023288"/>
    </source>
</evidence>
<comment type="similarity">
    <text evidence="2">Belongs to the GerABKC lipoprotein family.</text>
</comment>
<evidence type="ECO:0000256" key="5">
    <source>
        <dbReference type="ARBA" id="ARBA00023136"/>
    </source>
</evidence>
<dbReference type="PANTHER" id="PTHR35789">
    <property type="entry name" value="SPORE GERMINATION PROTEIN B3"/>
    <property type="match status" value="1"/>
</dbReference>
<dbReference type="PANTHER" id="PTHR35789:SF1">
    <property type="entry name" value="SPORE GERMINATION PROTEIN B3"/>
    <property type="match status" value="1"/>
</dbReference>
<reference evidence="12" key="1">
    <citation type="submission" date="2016-07" db="EMBL/GenBank/DDBJ databases">
        <authorList>
            <person name="Florea S."/>
            <person name="Webb J.S."/>
            <person name="Jaromczyk J."/>
            <person name="Schardl C.L."/>
        </authorList>
    </citation>
    <scope>NUCLEOTIDE SEQUENCE [LARGE SCALE GENOMIC DNA]</scope>
    <source>
        <strain evidence="12">CY1</strain>
    </source>
</reference>
<dbReference type="Gene3D" id="3.30.300.210">
    <property type="entry name" value="Nutrient germinant receptor protein C, domain 3"/>
    <property type="match status" value="1"/>
</dbReference>
<evidence type="ECO:0000313" key="11">
    <source>
        <dbReference type="EMBL" id="OPH46792.1"/>
    </source>
</evidence>
<evidence type="ECO:0000256" key="2">
    <source>
        <dbReference type="ARBA" id="ARBA00007886"/>
    </source>
</evidence>
<dbReference type="Pfam" id="PF05504">
    <property type="entry name" value="Spore_GerAC"/>
    <property type="match status" value="1"/>
</dbReference>
<dbReference type="InterPro" id="IPR057336">
    <property type="entry name" value="GerAC_N"/>
</dbReference>
<dbReference type="InterPro" id="IPR038501">
    <property type="entry name" value="Spore_GerAC_C_sf"/>
</dbReference>
<gene>
    <name evidence="11" type="ORF">BC351_12695</name>
</gene>
<name>A0A1V4H6P3_9BACL</name>
<feature type="chain" id="PRO_5038751096" evidence="8">
    <location>
        <begin position="22"/>
        <end position="375"/>
    </location>
</feature>
<comment type="subcellular location">
    <subcellularLocation>
        <location evidence="1">Membrane</location>
        <topology evidence="1">Lipid-anchor</topology>
    </subcellularLocation>
</comment>
<keyword evidence="12" id="KW-1185">Reference proteome</keyword>
<comment type="caution">
    <text evidence="11">The sequence shown here is derived from an EMBL/GenBank/DDBJ whole genome shotgun (WGS) entry which is preliminary data.</text>
</comment>
<dbReference type="GO" id="GO:0016020">
    <property type="term" value="C:membrane"/>
    <property type="evidence" value="ECO:0007669"/>
    <property type="project" value="UniProtKB-SubCell"/>
</dbReference>
<dbReference type="STRING" id="1469647.BC351_12695"/>
<dbReference type="RefSeq" id="WP_079421112.1">
    <property type="nucleotide sequence ID" value="NZ_MBTG01000072.1"/>
</dbReference>
<sequence>MKRLLTILIFACLSALLPGCADRLDMEDASIPLTLGLDLGADNEPIMYSTFPVFNKSAKKKTQETYARAQTMRQSRAEQDAHSAGVFSGRNYQVFLVSKRMVEQEDWFQMLDVIFRDSKNTVSDRVIMFDGPLDEIIYLNPKDQPLLPILLRGMVDTKSSKSETVNTNLQELHRQIYELGLTPAISEVGLDSKKKIRLNGTALLNHKGKYVASLNAEETVLLRILQNKVKKSASITLSIPGKAKHSPFETDKVTFSTDQTRTKTKTVTSANAGQFRFDIDIIMKISLYEMLFPHDVENNSTELEQKISEQLKKQFDSLIKKIQQQAIDPIGLGLHARAFEYDEYKAVKKDWGKALANADIRVTIKTTIDAMGPIK</sequence>
<keyword evidence="4 8" id="KW-0732">Signal</keyword>
<evidence type="ECO:0000256" key="4">
    <source>
        <dbReference type="ARBA" id="ARBA00022729"/>
    </source>
</evidence>
<evidence type="ECO:0000259" key="9">
    <source>
        <dbReference type="Pfam" id="PF05504"/>
    </source>
</evidence>
<keyword evidence="5" id="KW-0472">Membrane</keyword>
<dbReference type="NCBIfam" id="TIGR02887">
    <property type="entry name" value="spore_ger_x_C"/>
    <property type="match status" value="1"/>
</dbReference>
<proteinExistence type="inferred from homology"/>
<evidence type="ECO:0000313" key="12">
    <source>
        <dbReference type="Proteomes" id="UP000190626"/>
    </source>
</evidence>
<keyword evidence="6" id="KW-0564">Palmitate</keyword>